<proteinExistence type="predicted"/>
<keyword evidence="2" id="KW-1185">Reference proteome</keyword>
<dbReference type="OrthoDB" id="2914771at2759"/>
<evidence type="ECO:0000313" key="1">
    <source>
        <dbReference type="EMBL" id="PPR03359.1"/>
    </source>
</evidence>
<accession>A0A409YJX0</accession>
<evidence type="ECO:0008006" key="3">
    <source>
        <dbReference type="Google" id="ProtNLM"/>
    </source>
</evidence>
<sequence>MAQSYATSGPISKLDQDSLETFFLLNADIFDDADALKNTIRASHVCAAWRHLLLQRPVVWGRLIDLHELTKSGSYLWLAEILRRSGDVFLWVRSEIRTNNRVLRILVDIINRSWPRIQRLSFVILDILFFTYRHIWEQFALPAPYLQHFKVVIDTGYPTGGSYELARELDGWPKEELFAGYAPHLQIFRASRYRFNFSASWLAGLRQIRLGKPFNVEDPLLLLQNTPALVSLHVDSICVLECHRALPRVRLSALYEFYLGGIDPHSCTTILENIDTPSDCGLSLIMSFGRGDRASKAFCNLISSFTRRYLEHYQARSFQIEYSEETFFFLVYNPSSQAFLEIEFYSLSMLPYLDYLEGVAAGLSIFCKLHNAHGKDYILGYKCGSGGLPSSLLHLAMAGDADEIEKHDARDKILKTSRRRAH</sequence>
<dbReference type="AlphaFoldDB" id="A0A409YJX0"/>
<dbReference type="EMBL" id="NHYE01000742">
    <property type="protein sequence ID" value="PPR03359.1"/>
    <property type="molecule type" value="Genomic_DNA"/>
</dbReference>
<protein>
    <recommendedName>
        <fullName evidence="3">F-box domain-containing protein</fullName>
    </recommendedName>
</protein>
<gene>
    <name evidence="1" type="ORF">CVT26_007791</name>
</gene>
<evidence type="ECO:0000313" key="2">
    <source>
        <dbReference type="Proteomes" id="UP000284706"/>
    </source>
</evidence>
<dbReference type="Proteomes" id="UP000284706">
    <property type="component" value="Unassembled WGS sequence"/>
</dbReference>
<name>A0A409YJX0_9AGAR</name>
<reference evidence="1 2" key="1">
    <citation type="journal article" date="2018" name="Evol. Lett.">
        <title>Horizontal gene cluster transfer increased hallucinogenic mushroom diversity.</title>
        <authorList>
            <person name="Reynolds H.T."/>
            <person name="Vijayakumar V."/>
            <person name="Gluck-Thaler E."/>
            <person name="Korotkin H.B."/>
            <person name="Matheny P.B."/>
            <person name="Slot J.C."/>
        </authorList>
    </citation>
    <scope>NUCLEOTIDE SEQUENCE [LARGE SCALE GENOMIC DNA]</scope>
    <source>
        <strain evidence="1 2">SRW20</strain>
    </source>
</reference>
<comment type="caution">
    <text evidence="1">The sequence shown here is derived from an EMBL/GenBank/DDBJ whole genome shotgun (WGS) entry which is preliminary data.</text>
</comment>
<organism evidence="1 2">
    <name type="scientific">Gymnopilus dilepis</name>
    <dbReference type="NCBI Taxonomy" id="231916"/>
    <lineage>
        <taxon>Eukaryota</taxon>
        <taxon>Fungi</taxon>
        <taxon>Dikarya</taxon>
        <taxon>Basidiomycota</taxon>
        <taxon>Agaricomycotina</taxon>
        <taxon>Agaricomycetes</taxon>
        <taxon>Agaricomycetidae</taxon>
        <taxon>Agaricales</taxon>
        <taxon>Agaricineae</taxon>
        <taxon>Hymenogastraceae</taxon>
        <taxon>Gymnopilus</taxon>
    </lineage>
</organism>
<dbReference type="InParanoid" id="A0A409YJX0"/>